<dbReference type="InterPro" id="IPR036875">
    <property type="entry name" value="Znf_CCHC_sf"/>
</dbReference>
<keyword evidence="3" id="KW-1185">Reference proteome</keyword>
<gene>
    <name evidence="2" type="primary">NCL1_42224</name>
    <name evidence="2" type="ORF">TNCV_277001</name>
</gene>
<name>A0A8X6S990_TRICX</name>
<feature type="region of interest" description="Disordered" evidence="1">
    <location>
        <begin position="177"/>
        <end position="201"/>
    </location>
</feature>
<dbReference type="EMBL" id="BMAU01021268">
    <property type="protein sequence ID" value="GFY07153.1"/>
    <property type="molecule type" value="Genomic_DNA"/>
</dbReference>
<evidence type="ECO:0000313" key="3">
    <source>
        <dbReference type="Proteomes" id="UP000887159"/>
    </source>
</evidence>
<dbReference type="Proteomes" id="UP000887159">
    <property type="component" value="Unassembled WGS sequence"/>
</dbReference>
<reference evidence="2" key="1">
    <citation type="submission" date="2020-08" db="EMBL/GenBank/DDBJ databases">
        <title>Multicomponent nature underlies the extraordinary mechanical properties of spider dragline silk.</title>
        <authorList>
            <person name="Kono N."/>
            <person name="Nakamura H."/>
            <person name="Mori M."/>
            <person name="Yoshida Y."/>
            <person name="Ohtoshi R."/>
            <person name="Malay A.D."/>
            <person name="Moran D.A.P."/>
            <person name="Tomita M."/>
            <person name="Numata K."/>
            <person name="Arakawa K."/>
        </authorList>
    </citation>
    <scope>NUCLEOTIDE SEQUENCE</scope>
</reference>
<dbReference type="SUPFAM" id="SSF57756">
    <property type="entry name" value="Retrovirus zinc finger-like domains"/>
    <property type="match status" value="1"/>
</dbReference>
<dbReference type="GO" id="GO:0008270">
    <property type="term" value="F:zinc ion binding"/>
    <property type="evidence" value="ECO:0007669"/>
    <property type="project" value="InterPro"/>
</dbReference>
<organism evidence="2 3">
    <name type="scientific">Trichonephila clavipes</name>
    <name type="common">Golden silk orbweaver</name>
    <name type="synonym">Nephila clavipes</name>
    <dbReference type="NCBI Taxonomy" id="2585209"/>
    <lineage>
        <taxon>Eukaryota</taxon>
        <taxon>Metazoa</taxon>
        <taxon>Ecdysozoa</taxon>
        <taxon>Arthropoda</taxon>
        <taxon>Chelicerata</taxon>
        <taxon>Arachnida</taxon>
        <taxon>Araneae</taxon>
        <taxon>Araneomorphae</taxon>
        <taxon>Entelegynae</taxon>
        <taxon>Araneoidea</taxon>
        <taxon>Nephilidae</taxon>
        <taxon>Trichonephila</taxon>
    </lineage>
</organism>
<evidence type="ECO:0000256" key="1">
    <source>
        <dbReference type="SAM" id="MobiDB-lite"/>
    </source>
</evidence>
<accession>A0A8X6S990</accession>
<proteinExistence type="predicted"/>
<comment type="caution">
    <text evidence="2">The sequence shown here is derived from an EMBL/GenBank/DDBJ whole genome shotgun (WGS) entry which is preliminary data.</text>
</comment>
<sequence>MLLCQSKGLVLPNLTIDDIAKHARFLILSLPNDEMSRKSPFIIHKALIGIGGEPKSTKNYDQCQRFGHSQTSCRGQLTCSRCASVGHSSTDCTLEPKCVNCTQSHPSESKLCPKWKIEKQIQEIKTNKNIIYLEARKLIVPQSSQTYAQAAKSSYKNSSTQTDENITKIKCPPLKLLQPLSSKPRTNLSISTPDPFTSSSS</sequence>
<dbReference type="AlphaFoldDB" id="A0A8X6S990"/>
<dbReference type="GO" id="GO:0003676">
    <property type="term" value="F:nucleic acid binding"/>
    <property type="evidence" value="ECO:0007669"/>
    <property type="project" value="InterPro"/>
</dbReference>
<evidence type="ECO:0000313" key="2">
    <source>
        <dbReference type="EMBL" id="GFY07153.1"/>
    </source>
</evidence>
<protein>
    <submittedName>
        <fullName evidence="2">Uncharacterized protein</fullName>
    </submittedName>
</protein>
<feature type="compositionally biased region" description="Polar residues" evidence="1">
    <location>
        <begin position="185"/>
        <end position="201"/>
    </location>
</feature>